<accession>A0A970B8I0</accession>
<feature type="compositionally biased region" description="Gly residues" evidence="8">
    <location>
        <begin position="936"/>
        <end position="950"/>
    </location>
</feature>
<feature type="signal peptide" evidence="9">
    <location>
        <begin position="1"/>
        <end position="29"/>
    </location>
</feature>
<dbReference type="Gene3D" id="2.60.40.10">
    <property type="entry name" value="Immunoglobulins"/>
    <property type="match status" value="2"/>
</dbReference>
<dbReference type="Pfam" id="PF18911">
    <property type="entry name" value="PKD_4"/>
    <property type="match status" value="1"/>
</dbReference>
<feature type="active site" description="Charge relay system" evidence="7">
    <location>
        <position position="274"/>
    </location>
</feature>
<feature type="binding site" evidence="7">
    <location>
        <position position="532"/>
    </location>
    <ligand>
        <name>Ca(2+)</name>
        <dbReference type="ChEBI" id="CHEBI:29108"/>
    </ligand>
</feature>
<feature type="chain" id="PRO_5037270847" evidence="9">
    <location>
        <begin position="30"/>
        <end position="988"/>
    </location>
</feature>
<evidence type="ECO:0000313" key="12">
    <source>
        <dbReference type="EMBL" id="NKF22299.1"/>
    </source>
</evidence>
<feature type="active site" description="Charge relay system" evidence="7">
    <location>
        <position position="474"/>
    </location>
</feature>
<dbReference type="SUPFAM" id="SSF52743">
    <property type="entry name" value="Subtilisin-like"/>
    <property type="match status" value="1"/>
</dbReference>
<feature type="compositionally biased region" description="Gly residues" evidence="8">
    <location>
        <begin position="717"/>
        <end position="738"/>
    </location>
</feature>
<dbReference type="Pfam" id="PF09286">
    <property type="entry name" value="Pro-kuma_activ"/>
    <property type="match status" value="1"/>
</dbReference>
<keyword evidence="3 7" id="KW-0378">Hydrolase</keyword>
<dbReference type="PANTHER" id="PTHR14218:SF15">
    <property type="entry name" value="TRIPEPTIDYL-PEPTIDASE 1"/>
    <property type="match status" value="1"/>
</dbReference>
<dbReference type="AlphaFoldDB" id="A0A970B8I0"/>
<keyword evidence="1 7" id="KW-0645">Protease</keyword>
<proteinExistence type="predicted"/>
<dbReference type="PROSITE" id="PS50093">
    <property type="entry name" value="PKD"/>
    <property type="match status" value="2"/>
</dbReference>
<evidence type="ECO:0000256" key="2">
    <source>
        <dbReference type="ARBA" id="ARBA00022723"/>
    </source>
</evidence>
<dbReference type="SUPFAM" id="SSF49299">
    <property type="entry name" value="PKD domain"/>
    <property type="match status" value="2"/>
</dbReference>
<dbReference type="PROSITE" id="PS00138">
    <property type="entry name" value="SUBTILASE_SER"/>
    <property type="match status" value="1"/>
</dbReference>
<feature type="active site" description="Charge relay system" evidence="7">
    <location>
        <position position="278"/>
    </location>
</feature>
<comment type="cofactor">
    <cofactor evidence="7">
        <name>Ca(2+)</name>
        <dbReference type="ChEBI" id="CHEBI:29108"/>
    </cofactor>
    <text evidence="7">Binds 1 Ca(2+) ion per subunit.</text>
</comment>
<dbReference type="GO" id="GO:0004252">
    <property type="term" value="F:serine-type endopeptidase activity"/>
    <property type="evidence" value="ECO:0007669"/>
    <property type="project" value="UniProtKB-UniRule"/>
</dbReference>
<dbReference type="SMART" id="SM00089">
    <property type="entry name" value="PKD"/>
    <property type="match status" value="2"/>
</dbReference>
<feature type="region of interest" description="Disordered" evidence="8">
    <location>
        <begin position="711"/>
        <end position="757"/>
    </location>
</feature>
<evidence type="ECO:0000256" key="7">
    <source>
        <dbReference type="PROSITE-ProRule" id="PRU01032"/>
    </source>
</evidence>
<feature type="binding site" evidence="7">
    <location>
        <position position="516"/>
    </location>
    <ligand>
        <name>Ca(2+)</name>
        <dbReference type="ChEBI" id="CHEBI:29108"/>
    </ligand>
</feature>
<keyword evidence="5 7" id="KW-0106">Calcium</keyword>
<dbReference type="SMART" id="SM00944">
    <property type="entry name" value="Pro-kuma_activ"/>
    <property type="match status" value="1"/>
</dbReference>
<sequence length="988" mass="99794">MSEHRRYTHRLLGSAAAVALLGASGMAHAWVDTATKGFPFKSSIGLSAVKNVQPLRVVVSLNLRNEAELKQYIKDQHTVGSLSYGTVLKTGEFTERYAPTTADAQKVANYLNSMGFTNVVIQPGRTLISASGTAAVAQKAFNTTIKQFSFNGKTAYSNITTAQVPDSISGLVRSVVGLDSLSTMTTHHSKADVTTNALPALNFSYNASEYQTVYNAGTTPTGSGTSLAISSAGDDLSQVVSDLRQYEEINGLPQVPVRIVNVQAPGTDTSGDGEWALDSQSSSGIAGDLKEIVFYNSASLSNGDLLLATNQFAQDNRSPIGNMSYGGCDVLYAIDGGAAASDASFMQAAAQGQTWFASSGDAGAACTVLINLGLPDSGPISAEYPASSPYVVAVGGTTLLSDSGYNYVSELSWDAGGGGTSYFEPAPDWQSGVALLATVAGLRAVPDIAMDADPNTGASIVVGGDTGSVYGGTSLASPLAAGSWARLQSARCNTMTFAAPLIYALSDGSTATGFHDVVLGTNGLWIATPGWDYTTGFGSFDISAVNAALPAGPDSCPADPDAPAAGSVTVVGYGATDDSGSSGSDASCTTEETELTTWDGTVGVGLLGIGASPVDHTVTLPDDSSIVGLRVRVDWASSSVDLDMTVTPPSGTAQTSAQGSTTYEEVNFASANGVGSAPPAGDYTVEVTPYTNPTPGYAYTGTAYVTKQTCDTDTSGGTTGGDTTGGDTTGGSTTGGDTGTTTGPVAKLSASQTTGPTPLQVTFDASDSTLASDGAAITQYTFYFGDGTDPVVTTSPTVSYTYPAAGSFDAKLVITDADGSTATSDAVTITPTTSVTVTGSDHAVAAMIVTPTSGSVPLTVTFDGSRSFGADGNEISSYTWDFGDGSNPVTTTTATTSHVYTTVGTFTPSLTVTDSANNVSPQAAKAQVQTVASGGSTTGGATTGGSGSSGGSSAATNGNNGGALGSGLLSVLAGFALLRRRRGLRLMH</sequence>
<gene>
    <name evidence="12" type="ORF">G7Y82_08205</name>
</gene>
<name>A0A970B8I0_9GAMM</name>
<feature type="region of interest" description="Disordered" evidence="8">
    <location>
        <begin position="930"/>
        <end position="954"/>
    </location>
</feature>
<comment type="caution">
    <text evidence="12">The sequence shown here is derived from an EMBL/GenBank/DDBJ whole genome shotgun (WGS) entry which is preliminary data.</text>
</comment>
<dbReference type="InterPro" id="IPR015366">
    <property type="entry name" value="S53_propep"/>
</dbReference>
<dbReference type="Gene3D" id="3.40.50.200">
    <property type="entry name" value="Peptidase S8/S53 domain"/>
    <property type="match status" value="1"/>
</dbReference>
<evidence type="ECO:0000256" key="3">
    <source>
        <dbReference type="ARBA" id="ARBA00022801"/>
    </source>
</evidence>
<evidence type="ECO:0000256" key="6">
    <source>
        <dbReference type="ARBA" id="ARBA00023145"/>
    </source>
</evidence>
<dbReference type="CDD" id="cd04056">
    <property type="entry name" value="Peptidases_S53"/>
    <property type="match status" value="1"/>
</dbReference>
<evidence type="ECO:0000259" key="11">
    <source>
        <dbReference type="PROSITE" id="PS51695"/>
    </source>
</evidence>
<keyword evidence="9" id="KW-0732">Signal</keyword>
<evidence type="ECO:0000256" key="8">
    <source>
        <dbReference type="SAM" id="MobiDB-lite"/>
    </source>
</evidence>
<keyword evidence="4 7" id="KW-0720">Serine protease</keyword>
<dbReference type="PROSITE" id="PS51695">
    <property type="entry name" value="SEDOLISIN"/>
    <property type="match status" value="1"/>
</dbReference>
<feature type="binding site" evidence="7">
    <location>
        <position position="530"/>
    </location>
    <ligand>
        <name>Ca(2+)</name>
        <dbReference type="ChEBI" id="CHEBI:29108"/>
    </ligand>
</feature>
<dbReference type="InterPro" id="IPR036852">
    <property type="entry name" value="Peptidase_S8/S53_dom_sf"/>
</dbReference>
<dbReference type="EMBL" id="JAAVXB010000003">
    <property type="protein sequence ID" value="NKF22299.1"/>
    <property type="molecule type" value="Genomic_DNA"/>
</dbReference>
<dbReference type="InterPro" id="IPR050819">
    <property type="entry name" value="Tripeptidyl-peptidase_I"/>
</dbReference>
<dbReference type="PANTHER" id="PTHR14218">
    <property type="entry name" value="PROTEASE S8 TRIPEPTIDYL PEPTIDASE I CLN2"/>
    <property type="match status" value="1"/>
</dbReference>
<dbReference type="InterPro" id="IPR022409">
    <property type="entry name" value="PKD/Chitinase_dom"/>
</dbReference>
<evidence type="ECO:0000259" key="10">
    <source>
        <dbReference type="PROSITE" id="PS50093"/>
    </source>
</evidence>
<dbReference type="Proteomes" id="UP000653472">
    <property type="component" value="Unassembled WGS sequence"/>
</dbReference>
<feature type="binding site" evidence="7">
    <location>
        <position position="517"/>
    </location>
    <ligand>
        <name>Ca(2+)</name>
        <dbReference type="ChEBI" id="CHEBI:29108"/>
    </ligand>
</feature>
<evidence type="ECO:0000256" key="5">
    <source>
        <dbReference type="ARBA" id="ARBA00022837"/>
    </source>
</evidence>
<feature type="domain" description="PKD" evidence="10">
    <location>
        <begin position="843"/>
        <end position="935"/>
    </location>
</feature>
<keyword evidence="13" id="KW-1185">Reference proteome</keyword>
<dbReference type="GO" id="GO:0046872">
    <property type="term" value="F:metal ion binding"/>
    <property type="evidence" value="ECO:0007669"/>
    <property type="project" value="UniProtKB-UniRule"/>
</dbReference>
<dbReference type="Pfam" id="PF00801">
    <property type="entry name" value="PKD"/>
    <property type="match status" value="1"/>
</dbReference>
<dbReference type="GO" id="GO:0006508">
    <property type="term" value="P:proteolysis"/>
    <property type="evidence" value="ECO:0007669"/>
    <property type="project" value="UniProtKB-KW"/>
</dbReference>
<dbReference type="InterPro" id="IPR030400">
    <property type="entry name" value="Sedolisin_dom"/>
</dbReference>
<dbReference type="RefSeq" id="WP_168147529.1">
    <property type="nucleotide sequence ID" value="NZ_JAAVXB010000003.1"/>
</dbReference>
<evidence type="ECO:0000256" key="1">
    <source>
        <dbReference type="ARBA" id="ARBA00022670"/>
    </source>
</evidence>
<dbReference type="CDD" id="cd11377">
    <property type="entry name" value="Pro-peptidase_S53"/>
    <property type="match status" value="1"/>
</dbReference>
<dbReference type="SUPFAM" id="SSF54897">
    <property type="entry name" value="Protease propeptides/inhibitors"/>
    <property type="match status" value="1"/>
</dbReference>
<dbReference type="InterPro" id="IPR023828">
    <property type="entry name" value="Peptidase_S8_Ser-AS"/>
</dbReference>
<evidence type="ECO:0000256" key="4">
    <source>
        <dbReference type="ARBA" id="ARBA00022825"/>
    </source>
</evidence>
<feature type="domain" description="Peptidase S53" evidence="11">
    <location>
        <begin position="204"/>
        <end position="552"/>
    </location>
</feature>
<organism evidence="12 13">
    <name type="scientific">Solimonas marina</name>
    <dbReference type="NCBI Taxonomy" id="2714601"/>
    <lineage>
        <taxon>Bacteria</taxon>
        <taxon>Pseudomonadati</taxon>
        <taxon>Pseudomonadota</taxon>
        <taxon>Gammaproteobacteria</taxon>
        <taxon>Nevskiales</taxon>
        <taxon>Nevskiaceae</taxon>
        <taxon>Solimonas</taxon>
    </lineage>
</organism>
<protein>
    <submittedName>
        <fullName evidence="12">PKD domain-containing protein</fullName>
    </submittedName>
</protein>
<dbReference type="GO" id="GO:0008240">
    <property type="term" value="F:tripeptidyl-peptidase activity"/>
    <property type="evidence" value="ECO:0007669"/>
    <property type="project" value="TreeGrafter"/>
</dbReference>
<keyword evidence="6" id="KW-0865">Zymogen</keyword>
<reference evidence="12" key="1">
    <citation type="submission" date="2020-03" db="EMBL/GenBank/DDBJ databases">
        <title>Solimonas marina sp. nov., isolated from deep seawater of the Pacific Ocean.</title>
        <authorList>
            <person name="Liu X."/>
            <person name="Lai Q."/>
            <person name="Sun F."/>
            <person name="Gai Y."/>
            <person name="Li G."/>
            <person name="Shao Z."/>
        </authorList>
    </citation>
    <scope>NUCLEOTIDE SEQUENCE</scope>
    <source>
        <strain evidence="12">C16B3</strain>
    </source>
</reference>
<evidence type="ECO:0000313" key="13">
    <source>
        <dbReference type="Proteomes" id="UP000653472"/>
    </source>
</evidence>
<keyword evidence="2 7" id="KW-0479">Metal-binding</keyword>
<dbReference type="CDD" id="cd00146">
    <property type="entry name" value="PKD"/>
    <property type="match status" value="2"/>
</dbReference>
<dbReference type="InterPro" id="IPR013783">
    <property type="entry name" value="Ig-like_fold"/>
</dbReference>
<feature type="domain" description="PKD" evidence="10">
    <location>
        <begin position="744"/>
        <end position="835"/>
    </location>
</feature>
<dbReference type="InterPro" id="IPR000601">
    <property type="entry name" value="PKD_dom"/>
</dbReference>
<evidence type="ECO:0000256" key="9">
    <source>
        <dbReference type="SAM" id="SignalP"/>
    </source>
</evidence>
<dbReference type="InterPro" id="IPR035986">
    <property type="entry name" value="PKD_dom_sf"/>
</dbReference>